<dbReference type="NCBIfam" id="TIGR00879">
    <property type="entry name" value="SP"/>
    <property type="match status" value="1"/>
</dbReference>
<dbReference type="Proteomes" id="UP000310108">
    <property type="component" value="Unassembled WGS sequence"/>
</dbReference>
<dbReference type="InterPro" id="IPR050360">
    <property type="entry name" value="MFS_Sugar_Transporters"/>
</dbReference>
<reference evidence="10 11" key="1">
    <citation type="journal article" date="2019" name="PLoS ONE">
        <title>Comparative genome analysis indicates high evolutionary potential of pathogenicity genes in Colletotrichum tanaceti.</title>
        <authorList>
            <person name="Lelwala R.V."/>
            <person name="Korhonen P.K."/>
            <person name="Young N.D."/>
            <person name="Scott J.B."/>
            <person name="Ades P.A."/>
            <person name="Gasser R.B."/>
            <person name="Taylor P.W.J."/>
        </authorList>
    </citation>
    <scope>NUCLEOTIDE SEQUENCE [LARGE SCALE GENOMIC DNA]</scope>
    <source>
        <strain evidence="10">BRIP57314</strain>
    </source>
</reference>
<dbReference type="InterPro" id="IPR036259">
    <property type="entry name" value="MFS_trans_sf"/>
</dbReference>
<name>A0A4U6XAD8_9PEZI</name>
<evidence type="ECO:0000256" key="2">
    <source>
        <dbReference type="ARBA" id="ARBA00010992"/>
    </source>
</evidence>
<keyword evidence="10" id="KW-0762">Sugar transport</keyword>
<organism evidence="10 11">
    <name type="scientific">Colletotrichum tanaceti</name>
    <dbReference type="NCBI Taxonomy" id="1306861"/>
    <lineage>
        <taxon>Eukaryota</taxon>
        <taxon>Fungi</taxon>
        <taxon>Dikarya</taxon>
        <taxon>Ascomycota</taxon>
        <taxon>Pezizomycotina</taxon>
        <taxon>Sordariomycetes</taxon>
        <taxon>Hypocreomycetidae</taxon>
        <taxon>Glomerellales</taxon>
        <taxon>Glomerellaceae</taxon>
        <taxon>Colletotrichum</taxon>
        <taxon>Colletotrichum destructivum species complex</taxon>
    </lineage>
</organism>
<dbReference type="AlphaFoldDB" id="A0A4U6XAD8"/>
<dbReference type="InterPro" id="IPR020846">
    <property type="entry name" value="MFS_dom"/>
</dbReference>
<evidence type="ECO:0000313" key="10">
    <source>
        <dbReference type="EMBL" id="TKW52631.1"/>
    </source>
</evidence>
<accession>A0A4U6XAD8</accession>
<dbReference type="EMBL" id="PJEX01000229">
    <property type="protein sequence ID" value="TKW52631.1"/>
    <property type="molecule type" value="Genomic_DNA"/>
</dbReference>
<protein>
    <submittedName>
        <fullName evidence="10">High-affinity glucose transporter</fullName>
    </submittedName>
</protein>
<dbReference type="FunFam" id="1.20.1250.20:FF:000026">
    <property type="entry name" value="MFS quinate transporter QutD"/>
    <property type="match status" value="1"/>
</dbReference>
<proteinExistence type="inferred from homology"/>
<keyword evidence="7" id="KW-0325">Glycoprotein</keyword>
<dbReference type="PROSITE" id="PS00217">
    <property type="entry name" value="SUGAR_TRANSPORT_2"/>
    <property type="match status" value="1"/>
</dbReference>
<evidence type="ECO:0000256" key="4">
    <source>
        <dbReference type="ARBA" id="ARBA00022692"/>
    </source>
</evidence>
<evidence type="ECO:0000259" key="9">
    <source>
        <dbReference type="PROSITE" id="PS50850"/>
    </source>
</evidence>
<keyword evidence="6 8" id="KW-0472">Membrane</keyword>
<dbReference type="PANTHER" id="PTHR48022">
    <property type="entry name" value="PLASTIDIC GLUCOSE TRANSPORTER 4"/>
    <property type="match status" value="1"/>
</dbReference>
<feature type="domain" description="Major facilitator superfamily (MFS) profile" evidence="9">
    <location>
        <begin position="656"/>
        <end position="1105"/>
    </location>
</feature>
<dbReference type="PROSITE" id="PS00216">
    <property type="entry name" value="SUGAR_TRANSPORT_1"/>
    <property type="match status" value="2"/>
</dbReference>
<keyword evidence="4 8" id="KW-0812">Transmembrane</keyword>
<evidence type="ECO:0000256" key="6">
    <source>
        <dbReference type="ARBA" id="ARBA00023136"/>
    </source>
</evidence>
<feature type="transmembrane region" description="Helical" evidence="8">
    <location>
        <begin position="793"/>
        <end position="811"/>
    </location>
</feature>
<feature type="transmembrane region" description="Helical" evidence="8">
    <location>
        <begin position="1052"/>
        <end position="1071"/>
    </location>
</feature>
<feature type="transmembrane region" description="Helical" evidence="8">
    <location>
        <begin position="1083"/>
        <end position="1101"/>
    </location>
</feature>
<evidence type="ECO:0000256" key="5">
    <source>
        <dbReference type="ARBA" id="ARBA00022989"/>
    </source>
</evidence>
<gene>
    <name evidence="10" type="primary">HGT1</name>
    <name evidence="10" type="ORF">CTA1_12541</name>
</gene>
<dbReference type="InterPro" id="IPR005828">
    <property type="entry name" value="MFS_sugar_transport-like"/>
</dbReference>
<dbReference type="Gene3D" id="1.20.1250.20">
    <property type="entry name" value="MFS general substrate transporter like domains"/>
    <property type="match status" value="1"/>
</dbReference>
<comment type="caution">
    <text evidence="10">The sequence shown here is derived from an EMBL/GenBank/DDBJ whole genome shotgun (WGS) entry which is preliminary data.</text>
</comment>
<dbReference type="Pfam" id="PF06985">
    <property type="entry name" value="HET"/>
    <property type="match status" value="1"/>
</dbReference>
<dbReference type="InterPro" id="IPR003663">
    <property type="entry name" value="Sugar/inositol_transpt"/>
</dbReference>
<feature type="transmembrane region" description="Helical" evidence="8">
    <location>
        <begin position="969"/>
        <end position="989"/>
    </location>
</feature>
<dbReference type="PRINTS" id="PR00171">
    <property type="entry name" value="SUGRTRNSPORT"/>
</dbReference>
<dbReference type="GO" id="GO:0016020">
    <property type="term" value="C:membrane"/>
    <property type="evidence" value="ECO:0007669"/>
    <property type="project" value="UniProtKB-SubCell"/>
</dbReference>
<sequence length="1156" mass="127330">MADENVQFFGNSISSEYWRAYDVDKQFKLASAGDHACSEADLDRARTWASTKTPAVALSVPDASTPYRPIVDPYEIRVLEIKPGMGSDSLQGSLHHCSLELQGRFAVSLDQDNLGTPVSYTALSYTWGPPVFEGAILCDGYRKAITTSLEAALRAFRREDEPVVMWIDQICINQEDHKEKEQQIPLMTRIYQNATNTAIWLGESTSNSASAIMLLEDVRKLLQFTERDVGPMEFERLSLPNPDAEVWKALWDLFSRPWFTRLWIIQEVILSKDAWVVCGSDITTWDVLSWACLHLSTCGISRWLTQKFSSNDMRVAESRDVCQSAWHLGTLKMSFESVSVMLFELLVDSREAQCYDSRDKVYGLLGVCQDSDRSAVKANYADTFSDVELYRNLTAHHLSNDPTGWRITAVFTSIDHESPALPSWVPDWRKTRRTASLGYSTTTRAVYNASGRFKTAIGKTDVVVDSQRPDELRVRGISVDTVVRTSDPFAACHLTYTNPAVDNKTLLGLFGFVRQLQDYPGQDTVFSAFWHALVAGKDESGMAKAPSSYEEIISLLLDATTGLSPSLPGQTYSVRQRRPVGKGRLELENLASRTPGKTFQEIETAMARAVTNRRLGITSKGVLCHVVDPASVYDLFALPASSSSPVMYCIYNIYALAAFGTIGGMLFGFDISSMSAWIGADSYKEYFGFPSSTLQGGITASMSGGSLVGALVAGFIADWWGRRGALKLASVIWIIGAVLQCSSQNVGHLIAGRVVIGLAIGITSSQCCVYLAELAPSRIRGRIVGIQQWSIEWGILIMYLISYACVVTIDSPRAFRIAWGVQGIPGLILGVALFFFPESPRWLAQKDRWEECHEVLAHLHAGGDREAPVVLAELDEVKDAARVAAESKDIGVLGLFGPRVWKRTLAGCSVQVWQQLLGGNVMLYYLVYIFNMAGMTGNTALTSSIIQYVIFLVTTGAILPIIDRLGRRPLLIGGAIICCIIHFTTGAVMKVHGNPVDEVNGDENLKWAISGAPAQGVIALCYIFVGVYGLTWAPIGWIYASEVFPLKYRATGVGFAAACNWAFNLALAFFVPPAFTNIQWKTYMIFGTFCAAMTVHIFFTYPETSGKTLEEIDALFDANVPAWRTGSAGVRFEDRVAAAESKKNGFDATHVDRAEV</sequence>
<feature type="transmembrane region" description="Helical" evidence="8">
    <location>
        <begin position="817"/>
        <end position="836"/>
    </location>
</feature>
<evidence type="ECO:0000256" key="3">
    <source>
        <dbReference type="ARBA" id="ARBA00022448"/>
    </source>
</evidence>
<keyword evidence="3" id="KW-0813">Transport</keyword>
<evidence type="ECO:0000256" key="8">
    <source>
        <dbReference type="SAM" id="Phobius"/>
    </source>
</evidence>
<dbReference type="PROSITE" id="PS50850">
    <property type="entry name" value="MFS"/>
    <property type="match status" value="1"/>
</dbReference>
<feature type="transmembrane region" description="Helical" evidence="8">
    <location>
        <begin position="698"/>
        <end position="717"/>
    </location>
</feature>
<feature type="transmembrane region" description="Helical" evidence="8">
    <location>
        <begin position="653"/>
        <end position="678"/>
    </location>
</feature>
<dbReference type="SUPFAM" id="SSF103473">
    <property type="entry name" value="MFS general substrate transporter"/>
    <property type="match status" value="1"/>
</dbReference>
<dbReference type="PANTHER" id="PTHR48022:SF54">
    <property type="entry name" value="GLUCOSE TRANSPORTER, PUTATIVE (AFU_ORTHOLOGUE AFUA_8G00890)-RELATED"/>
    <property type="match status" value="1"/>
</dbReference>
<keyword evidence="5 8" id="KW-1133">Transmembrane helix</keyword>
<feature type="transmembrane region" description="Helical" evidence="8">
    <location>
        <begin position="912"/>
        <end position="933"/>
    </location>
</feature>
<evidence type="ECO:0000256" key="7">
    <source>
        <dbReference type="ARBA" id="ARBA00023180"/>
    </source>
</evidence>
<evidence type="ECO:0000313" key="11">
    <source>
        <dbReference type="Proteomes" id="UP000310108"/>
    </source>
</evidence>
<dbReference type="InterPro" id="IPR010730">
    <property type="entry name" value="HET"/>
</dbReference>
<dbReference type="InterPro" id="IPR005829">
    <property type="entry name" value="Sugar_transporter_CS"/>
</dbReference>
<dbReference type="GO" id="GO:0005351">
    <property type="term" value="F:carbohydrate:proton symporter activity"/>
    <property type="evidence" value="ECO:0007669"/>
    <property type="project" value="TreeGrafter"/>
</dbReference>
<evidence type="ECO:0000256" key="1">
    <source>
        <dbReference type="ARBA" id="ARBA00004141"/>
    </source>
</evidence>
<keyword evidence="11" id="KW-1185">Reference proteome</keyword>
<feature type="transmembrane region" description="Helical" evidence="8">
    <location>
        <begin position="945"/>
        <end position="962"/>
    </location>
</feature>
<feature type="transmembrane region" description="Helical" evidence="8">
    <location>
        <begin position="724"/>
        <end position="743"/>
    </location>
</feature>
<comment type="similarity">
    <text evidence="2">Belongs to the major facilitator superfamily. Sugar transporter (TC 2.A.1.1) family.</text>
</comment>
<feature type="transmembrane region" description="Helical" evidence="8">
    <location>
        <begin position="1017"/>
        <end position="1040"/>
    </location>
</feature>
<dbReference type="Pfam" id="PF00083">
    <property type="entry name" value="Sugar_tr"/>
    <property type="match status" value="1"/>
</dbReference>
<dbReference type="CDD" id="cd17356">
    <property type="entry name" value="MFS_HXT"/>
    <property type="match status" value="1"/>
</dbReference>
<comment type="subcellular location">
    <subcellularLocation>
        <location evidence="1">Membrane</location>
        <topology evidence="1">Multi-pass membrane protein</topology>
    </subcellularLocation>
</comment>
<feature type="transmembrane region" description="Helical" evidence="8">
    <location>
        <begin position="749"/>
        <end position="772"/>
    </location>
</feature>